<feature type="compositionally biased region" description="Pro residues" evidence="3">
    <location>
        <begin position="456"/>
        <end position="465"/>
    </location>
</feature>
<evidence type="ECO:0008006" key="6">
    <source>
        <dbReference type="Google" id="ProtNLM"/>
    </source>
</evidence>
<comment type="caution">
    <text evidence="4">The sequence shown here is derived from an EMBL/GenBank/DDBJ whole genome shotgun (WGS) entry which is preliminary data.</text>
</comment>
<feature type="compositionally biased region" description="Low complexity" evidence="3">
    <location>
        <begin position="274"/>
        <end position="300"/>
    </location>
</feature>
<feature type="compositionally biased region" description="Pro residues" evidence="3">
    <location>
        <begin position="751"/>
        <end position="763"/>
    </location>
</feature>
<feature type="compositionally biased region" description="Low complexity" evidence="3">
    <location>
        <begin position="685"/>
        <end position="712"/>
    </location>
</feature>
<accession>A0ABR1R6R2</accession>
<name>A0ABR1R6R2_9PEZI</name>
<feature type="compositionally biased region" description="Polar residues" evidence="3">
    <location>
        <begin position="560"/>
        <end position="574"/>
    </location>
</feature>
<evidence type="ECO:0000256" key="1">
    <source>
        <dbReference type="ARBA" id="ARBA00004123"/>
    </source>
</evidence>
<feature type="compositionally biased region" description="Polar residues" evidence="3">
    <location>
        <begin position="510"/>
        <end position="524"/>
    </location>
</feature>
<feature type="compositionally biased region" description="Low complexity" evidence="3">
    <location>
        <begin position="589"/>
        <end position="618"/>
    </location>
</feature>
<feature type="compositionally biased region" description="Low complexity" evidence="3">
    <location>
        <begin position="733"/>
        <end position="750"/>
    </location>
</feature>
<dbReference type="PANTHER" id="PTHR12610:SF12">
    <property type="entry name" value="SEQUENCE-SPECIFIC SINGLE-STRANDED DNA-BINDING PROTEIN, ISOFORM D"/>
    <property type="match status" value="1"/>
</dbReference>
<gene>
    <name evidence="4" type="ORF">PG991_014919</name>
</gene>
<protein>
    <recommendedName>
        <fullName evidence="6">LisH domain-containing protein</fullName>
    </recommendedName>
</protein>
<keyword evidence="5" id="KW-1185">Reference proteome</keyword>
<dbReference type="Proteomes" id="UP001396898">
    <property type="component" value="Unassembled WGS sequence"/>
</dbReference>
<feature type="region of interest" description="Disordered" evidence="3">
    <location>
        <begin position="75"/>
        <end position="102"/>
    </location>
</feature>
<feature type="compositionally biased region" description="Gly residues" evidence="3">
    <location>
        <begin position="437"/>
        <end position="455"/>
    </location>
</feature>
<keyword evidence="2" id="KW-0539">Nucleus</keyword>
<dbReference type="PANTHER" id="PTHR12610">
    <property type="entry name" value="SINGLE STRANDED DNA BINDING PROTEIN"/>
    <property type="match status" value="1"/>
</dbReference>
<sequence>MNNVNMANMGGAMGGPVGGAPMSMPMNNGNGALPAQPMQGNDRNHRCMLNTYIYDYFLKEGMVDCARSLLRTDQPLNVSKDSPGSRRDENGNALNGVADDSMEIDHKHDVDSKDLPTPLIASSDTCFLYEWFGLFWDMHLAQRNRMGNNNAQVSQYINHTQTQNRLKQSQQQELLRSMRPDQAGGMPFNPMMAARTMPNGMQMNNNLARKAMANNQNPQMMLQQQKQNQMQRDPSDMDGNRRPASPGSAENAPSPNKRPRLEGNTPFNPQQAAMMPNGRPQPGMPGQQQVSNTSAAQSHAQTAQLLIANNINPGSLTPQQFQNFQNQPPANQQKSIATYAQNMAGHHGNQMPNKAMGNPGVPQGQGSPMMGAPNGAELNTFYNAEGLAGGARLPGAPGNGQGGGSNHALQDYQMQLMLLEQQNKKRLMMARQEQDSLGGGMPRGDGSAGPGGPGGPGGPPGPNGQPFPDASPQGGRAGASPNPSEQMKRGTPQMGPAGIPSPLPEGGQSRGSPNPMSFMPQNVNVGDPNVAPHFFGAKGMNGMDGNMVQMNGGMRPPSSHPNQTFNGGQMNPQQMMAARGGQPGGPGGPQMQWQGGPNGGNPMVPQGPPGQVQGTPQQRAMPPPSAPAPGGNANGRTQPSSPAVSNAAPPTPQQSNKAAPKKKDTKGAKGKVTKLQRCSPLIFVADNADPQAAAKKANNAAGATPAAEQSQEPEPPTPATPITPVNPGNFAKNGPNAGAGQPAPNAQTSAPPAPAPVAPPPVHADPTQGFMENNQIDFGLEFAPISSDNVLQDFDFDSFLHDNDGADGGFDFNPSFMEGAEGIGAE</sequence>
<evidence type="ECO:0000313" key="4">
    <source>
        <dbReference type="EMBL" id="KAK7999244.1"/>
    </source>
</evidence>
<feature type="compositionally biased region" description="Low complexity" evidence="3">
    <location>
        <begin position="628"/>
        <end position="648"/>
    </location>
</feature>
<feature type="region of interest" description="Disordered" evidence="3">
    <location>
        <begin position="427"/>
        <end position="525"/>
    </location>
</feature>
<organism evidence="4 5">
    <name type="scientific">Apiospora marii</name>
    <dbReference type="NCBI Taxonomy" id="335849"/>
    <lineage>
        <taxon>Eukaryota</taxon>
        <taxon>Fungi</taxon>
        <taxon>Dikarya</taxon>
        <taxon>Ascomycota</taxon>
        <taxon>Pezizomycotina</taxon>
        <taxon>Sordariomycetes</taxon>
        <taxon>Xylariomycetidae</taxon>
        <taxon>Amphisphaeriales</taxon>
        <taxon>Apiosporaceae</taxon>
        <taxon>Apiospora</taxon>
    </lineage>
</organism>
<dbReference type="EMBL" id="JAQQWI010000019">
    <property type="protein sequence ID" value="KAK7999244.1"/>
    <property type="molecule type" value="Genomic_DNA"/>
</dbReference>
<evidence type="ECO:0000256" key="3">
    <source>
        <dbReference type="SAM" id="MobiDB-lite"/>
    </source>
</evidence>
<evidence type="ECO:0000313" key="5">
    <source>
        <dbReference type="Proteomes" id="UP001396898"/>
    </source>
</evidence>
<proteinExistence type="predicted"/>
<comment type="subcellular location">
    <subcellularLocation>
        <location evidence="1">Nucleus</location>
    </subcellularLocation>
</comment>
<feature type="compositionally biased region" description="Low complexity" evidence="3">
    <location>
        <begin position="221"/>
        <end position="231"/>
    </location>
</feature>
<feature type="region of interest" description="Disordered" evidence="3">
    <location>
        <begin position="221"/>
        <end position="300"/>
    </location>
</feature>
<evidence type="ECO:0000256" key="2">
    <source>
        <dbReference type="ARBA" id="ARBA00023242"/>
    </source>
</evidence>
<feature type="region of interest" description="Disordered" evidence="3">
    <location>
        <begin position="551"/>
        <end position="770"/>
    </location>
</feature>
<reference evidence="4 5" key="1">
    <citation type="submission" date="2023-01" db="EMBL/GenBank/DDBJ databases">
        <title>Analysis of 21 Apiospora genomes using comparative genomics revels a genus with tremendous synthesis potential of carbohydrate active enzymes and secondary metabolites.</title>
        <authorList>
            <person name="Sorensen T."/>
        </authorList>
    </citation>
    <scope>NUCLEOTIDE SEQUENCE [LARGE SCALE GENOMIC DNA]</scope>
    <source>
        <strain evidence="4 5">CBS 20057</strain>
    </source>
</reference>